<dbReference type="Pfam" id="PF09660">
    <property type="entry name" value="DUF2397"/>
    <property type="match status" value="1"/>
</dbReference>
<protein>
    <submittedName>
        <fullName evidence="1">DUF2397 family protein</fullName>
    </submittedName>
</protein>
<proteinExistence type="predicted"/>
<reference evidence="2" key="1">
    <citation type="journal article" date="2019" name="Int. J. Syst. Evol. Microbiol.">
        <title>The Global Catalogue of Microorganisms (GCM) 10K type strain sequencing project: providing services to taxonomists for standard genome sequencing and annotation.</title>
        <authorList>
            <consortium name="The Broad Institute Genomics Platform"/>
            <consortium name="The Broad Institute Genome Sequencing Center for Infectious Disease"/>
            <person name="Wu L."/>
            <person name="Ma J."/>
        </authorList>
    </citation>
    <scope>NUCLEOTIDE SEQUENCE [LARGE SCALE GENOMIC DNA]</scope>
    <source>
        <strain evidence="2">CCUG 63830</strain>
    </source>
</reference>
<evidence type="ECO:0000313" key="1">
    <source>
        <dbReference type="EMBL" id="MFC6663768.1"/>
    </source>
</evidence>
<accession>A0ABW1ZSZ7</accession>
<evidence type="ECO:0000313" key="2">
    <source>
        <dbReference type="Proteomes" id="UP001596317"/>
    </source>
</evidence>
<comment type="caution">
    <text evidence="1">The sequence shown here is derived from an EMBL/GenBank/DDBJ whole genome shotgun (WGS) entry which is preliminary data.</text>
</comment>
<name>A0ABW1ZSZ7_9DEIO</name>
<dbReference type="RefSeq" id="WP_380059354.1">
    <property type="nucleotide sequence ID" value="NZ_JBHSWB010000004.1"/>
</dbReference>
<gene>
    <name evidence="1" type="ORF">ACFP90_27625</name>
</gene>
<dbReference type="Proteomes" id="UP001596317">
    <property type="component" value="Unassembled WGS sequence"/>
</dbReference>
<keyword evidence="2" id="KW-1185">Reference proteome</keyword>
<dbReference type="InterPro" id="IPR013493">
    <property type="entry name" value="CHP02677"/>
</dbReference>
<dbReference type="EMBL" id="JBHSWB010000004">
    <property type="protein sequence ID" value="MFC6663768.1"/>
    <property type="molecule type" value="Genomic_DNA"/>
</dbReference>
<sequence>MEPVTLRPVTRGRETERVSAAVRDTSPEARQAARNALHAHREHEAALLALFGETNSFELTTLEVGDDALVAELLNWLSAAFHASHEASPVVTVPGPAGRQVRIHLLNTPAVLVTPSGTLWLERGAKLELVHTGKGDQA</sequence>
<organism evidence="1 2">
    <name type="scientific">Deinococcus multiflagellatus</name>
    <dbReference type="NCBI Taxonomy" id="1656887"/>
    <lineage>
        <taxon>Bacteria</taxon>
        <taxon>Thermotogati</taxon>
        <taxon>Deinococcota</taxon>
        <taxon>Deinococci</taxon>
        <taxon>Deinococcales</taxon>
        <taxon>Deinococcaceae</taxon>
        <taxon>Deinococcus</taxon>
    </lineage>
</organism>